<dbReference type="PROSITE" id="PS50181">
    <property type="entry name" value="FBOX"/>
    <property type="match status" value="1"/>
</dbReference>
<dbReference type="Pfam" id="PF12937">
    <property type="entry name" value="F-box-like"/>
    <property type="match status" value="1"/>
</dbReference>
<reference evidence="2 3" key="1">
    <citation type="journal article" date="2016" name="Nat. Commun.">
        <title>Ectomycorrhizal ecology is imprinted in the genome of the dominant symbiotic fungus Cenococcum geophilum.</title>
        <authorList>
            <consortium name="DOE Joint Genome Institute"/>
            <person name="Peter M."/>
            <person name="Kohler A."/>
            <person name="Ohm R.A."/>
            <person name="Kuo A."/>
            <person name="Krutzmann J."/>
            <person name="Morin E."/>
            <person name="Arend M."/>
            <person name="Barry K.W."/>
            <person name="Binder M."/>
            <person name="Choi C."/>
            <person name="Clum A."/>
            <person name="Copeland A."/>
            <person name="Grisel N."/>
            <person name="Haridas S."/>
            <person name="Kipfer T."/>
            <person name="LaButti K."/>
            <person name="Lindquist E."/>
            <person name="Lipzen A."/>
            <person name="Maire R."/>
            <person name="Meier B."/>
            <person name="Mihaltcheva S."/>
            <person name="Molinier V."/>
            <person name="Murat C."/>
            <person name="Poggeler S."/>
            <person name="Quandt C.A."/>
            <person name="Sperisen C."/>
            <person name="Tritt A."/>
            <person name="Tisserant E."/>
            <person name="Crous P.W."/>
            <person name="Henrissat B."/>
            <person name="Nehls U."/>
            <person name="Egli S."/>
            <person name="Spatafora J.W."/>
            <person name="Grigoriev I.V."/>
            <person name="Martin F.M."/>
        </authorList>
    </citation>
    <scope>NUCLEOTIDE SEQUENCE [LARGE SCALE GENOMIC DNA]</scope>
    <source>
        <strain evidence="2 3">CBS 459.81</strain>
    </source>
</reference>
<dbReference type="OrthoDB" id="5130616at2759"/>
<organism evidence="2 3">
    <name type="scientific">Lepidopterella palustris CBS 459.81</name>
    <dbReference type="NCBI Taxonomy" id="1314670"/>
    <lineage>
        <taxon>Eukaryota</taxon>
        <taxon>Fungi</taxon>
        <taxon>Dikarya</taxon>
        <taxon>Ascomycota</taxon>
        <taxon>Pezizomycotina</taxon>
        <taxon>Dothideomycetes</taxon>
        <taxon>Pleosporomycetidae</taxon>
        <taxon>Mytilinidiales</taxon>
        <taxon>Argynnaceae</taxon>
        <taxon>Lepidopterella</taxon>
    </lineage>
</organism>
<evidence type="ECO:0000259" key="1">
    <source>
        <dbReference type="PROSITE" id="PS50181"/>
    </source>
</evidence>
<dbReference type="Gene3D" id="1.20.1280.50">
    <property type="match status" value="1"/>
</dbReference>
<dbReference type="AlphaFoldDB" id="A0A8E2EID8"/>
<keyword evidence="3" id="KW-1185">Reference proteome</keyword>
<evidence type="ECO:0000313" key="3">
    <source>
        <dbReference type="Proteomes" id="UP000250266"/>
    </source>
</evidence>
<dbReference type="InterPro" id="IPR032675">
    <property type="entry name" value="LRR_dom_sf"/>
</dbReference>
<protein>
    <recommendedName>
        <fullName evidence="1">F-box domain-containing protein</fullName>
    </recommendedName>
</protein>
<sequence>MDSFPSLFRLRAGDETNTELMKLPNLPSDILVIVFENLDKQDLIQASLVNRCFYSFAEIFLWREVRCSWGSTDEGKYRSWQTIFKFIQAAGWRPNLLVNVRRLELGFHHNSMEQSYLFSQRRFLPCLKLESEQVEELWYMYFRRILHHYCSTHSQVNRWLSELKLGNLDAYIGMMILCCPQLKELSISHHYTTGSIFIPAALELSATYLARFRSRSEVVSEHSEENSKGLLIPLGELQGFTSIITVPWHPESFRIPDSLTGGLLGALFQLPHLSKLDFWVDFQHIDPPQLLPTLKTLVLRARSGEDLISYSLKELLANTPSLTSLTMFIASFRRRISLPVTLKWLQPVQKTLRTLKFQTDISSGTWLHDRPFFINAGPVPVIPFGPGLVDFVSLTTLETFIPALFSPLPRTGYGFGYNGMTLPPNLKALRLSGGLTSCDDSYWLRPLERNEHEELSCQFEDMGIIEPPRFMAPLLDYFQTRPTSVNLEFVDIRGPVNRYAAIVANMRDISSRGNDARVSEKRAKLESLLACLVLTKPQSSLAI</sequence>
<dbReference type="InterPro" id="IPR001810">
    <property type="entry name" value="F-box_dom"/>
</dbReference>
<dbReference type="EMBL" id="KV744838">
    <property type="protein sequence ID" value="OCK84399.1"/>
    <property type="molecule type" value="Genomic_DNA"/>
</dbReference>
<evidence type="ECO:0000313" key="2">
    <source>
        <dbReference type="EMBL" id="OCK84399.1"/>
    </source>
</evidence>
<dbReference type="InterPro" id="IPR036047">
    <property type="entry name" value="F-box-like_dom_sf"/>
</dbReference>
<dbReference type="Proteomes" id="UP000250266">
    <property type="component" value="Unassembled WGS sequence"/>
</dbReference>
<accession>A0A8E2EID8</accession>
<feature type="domain" description="F-box" evidence="1">
    <location>
        <begin position="20"/>
        <end position="65"/>
    </location>
</feature>
<dbReference type="SUPFAM" id="SSF81383">
    <property type="entry name" value="F-box domain"/>
    <property type="match status" value="1"/>
</dbReference>
<proteinExistence type="predicted"/>
<gene>
    <name evidence="2" type="ORF">K432DRAFT_440101</name>
</gene>
<dbReference type="Gene3D" id="3.80.10.10">
    <property type="entry name" value="Ribonuclease Inhibitor"/>
    <property type="match status" value="1"/>
</dbReference>
<name>A0A8E2EID8_9PEZI</name>
<dbReference type="SMART" id="SM00256">
    <property type="entry name" value="FBOX"/>
    <property type="match status" value="1"/>
</dbReference>